<feature type="compositionally biased region" description="Basic and acidic residues" evidence="6">
    <location>
        <begin position="156"/>
        <end position="172"/>
    </location>
</feature>
<dbReference type="PANTHER" id="PTHR10880">
    <property type="entry name" value="MORTALITY FACTOR 4-LIKE PROTEIN"/>
    <property type="match status" value="1"/>
</dbReference>
<gene>
    <name evidence="8" type="ORF">PV05_11309</name>
</gene>
<evidence type="ECO:0000259" key="7">
    <source>
        <dbReference type="Pfam" id="PF05712"/>
    </source>
</evidence>
<dbReference type="Proteomes" id="UP000054342">
    <property type="component" value="Unassembled WGS sequence"/>
</dbReference>
<accession>A0A0D2E2E9</accession>
<evidence type="ECO:0000256" key="1">
    <source>
        <dbReference type="ARBA" id="ARBA00004123"/>
    </source>
</evidence>
<dbReference type="GO" id="GO:0032221">
    <property type="term" value="C:Rpd3S complex"/>
    <property type="evidence" value="ECO:0007669"/>
    <property type="project" value="TreeGrafter"/>
</dbReference>
<organism evidence="8 9">
    <name type="scientific">Exophiala xenobiotica</name>
    <dbReference type="NCBI Taxonomy" id="348802"/>
    <lineage>
        <taxon>Eukaryota</taxon>
        <taxon>Fungi</taxon>
        <taxon>Dikarya</taxon>
        <taxon>Ascomycota</taxon>
        <taxon>Pezizomycotina</taxon>
        <taxon>Eurotiomycetes</taxon>
        <taxon>Chaetothyriomycetidae</taxon>
        <taxon>Chaetothyriales</taxon>
        <taxon>Herpotrichiellaceae</taxon>
        <taxon>Exophiala</taxon>
    </lineage>
</organism>
<dbReference type="PROSITE" id="PS51640">
    <property type="entry name" value="MRG"/>
    <property type="match status" value="1"/>
</dbReference>
<dbReference type="Pfam" id="PF05712">
    <property type="entry name" value="MRG"/>
    <property type="match status" value="1"/>
</dbReference>
<dbReference type="EMBL" id="KN847323">
    <property type="protein sequence ID" value="KIW49648.1"/>
    <property type="molecule type" value="Genomic_DNA"/>
</dbReference>
<dbReference type="HOGENOM" id="CLU_422127_0_0_1"/>
<feature type="region of interest" description="Disordered" evidence="6">
    <location>
        <begin position="1"/>
        <end position="137"/>
    </location>
</feature>
<evidence type="ECO:0000256" key="5">
    <source>
        <dbReference type="ARBA" id="ARBA00023242"/>
    </source>
</evidence>
<dbReference type="OrthoDB" id="124855at2759"/>
<name>A0A0D2E2E9_9EURO</name>
<feature type="domain" description="MRG" evidence="7">
    <location>
        <begin position="462"/>
        <end position="638"/>
    </location>
</feature>
<proteinExistence type="predicted"/>
<dbReference type="PANTHER" id="PTHR10880:SF15">
    <property type="entry name" value="MSL COMPLEX SUBUNIT 3"/>
    <property type="match status" value="1"/>
</dbReference>
<dbReference type="AlphaFoldDB" id="A0A0D2E2E9"/>
<feature type="region of interest" description="Disordered" evidence="6">
    <location>
        <begin position="299"/>
        <end position="321"/>
    </location>
</feature>
<keyword evidence="5" id="KW-0539">Nucleus</keyword>
<feature type="compositionally biased region" description="Low complexity" evidence="6">
    <location>
        <begin position="92"/>
        <end position="102"/>
    </location>
</feature>
<keyword evidence="4" id="KW-0804">Transcription</keyword>
<feature type="region of interest" description="Disordered" evidence="6">
    <location>
        <begin position="232"/>
        <end position="284"/>
    </location>
</feature>
<dbReference type="InterPro" id="IPR026541">
    <property type="entry name" value="MRG_dom"/>
</dbReference>
<comment type="subcellular location">
    <subcellularLocation>
        <location evidence="1">Nucleus</location>
    </subcellularLocation>
</comment>
<keyword evidence="2" id="KW-0156">Chromatin regulator</keyword>
<evidence type="ECO:0000313" key="9">
    <source>
        <dbReference type="Proteomes" id="UP000054342"/>
    </source>
</evidence>
<reference evidence="8 9" key="1">
    <citation type="submission" date="2015-01" db="EMBL/GenBank/DDBJ databases">
        <title>The Genome Sequence of Exophiala xenobiotica CBS118157.</title>
        <authorList>
            <consortium name="The Broad Institute Genomics Platform"/>
            <person name="Cuomo C."/>
            <person name="de Hoog S."/>
            <person name="Gorbushina A."/>
            <person name="Stielow B."/>
            <person name="Teixiera M."/>
            <person name="Abouelleil A."/>
            <person name="Chapman S.B."/>
            <person name="Priest M."/>
            <person name="Young S.K."/>
            <person name="Wortman J."/>
            <person name="Nusbaum C."/>
            <person name="Birren B."/>
        </authorList>
    </citation>
    <scope>NUCLEOTIDE SEQUENCE [LARGE SCALE GENOMIC DNA]</scope>
    <source>
        <strain evidence="8 9">CBS 118157</strain>
    </source>
</reference>
<evidence type="ECO:0000256" key="3">
    <source>
        <dbReference type="ARBA" id="ARBA00023015"/>
    </source>
</evidence>
<keyword evidence="3" id="KW-0805">Transcription regulation</keyword>
<dbReference type="Gene3D" id="1.10.274.30">
    <property type="entry name" value="MRG domain"/>
    <property type="match status" value="1"/>
</dbReference>
<dbReference type="GO" id="GO:0035267">
    <property type="term" value="C:NuA4 histone acetyltransferase complex"/>
    <property type="evidence" value="ECO:0007669"/>
    <property type="project" value="TreeGrafter"/>
</dbReference>
<feature type="region of interest" description="Disordered" evidence="6">
    <location>
        <begin position="149"/>
        <end position="179"/>
    </location>
</feature>
<sequence length="649" mass="73099">MDKDNSGKNPGGGQKRKRRDPVLSNETNLDLTPYVPRRAAVQAASRLAAPSRPLFSSDNIHKNRLKAAKPPRATSKGASHVSAANKKRAARSRSVSPAAKRPTTTSQEDVKSNTRKGNPPGLSATHTYSPPSPPFGRRFRALFQLPPLKASDSEDETIKAPDIEDETIKPSESDDETIEASDIDDETIEASDIEGETIKAYDIEEETIEMSDSEAEMIEAAHILMSLRYGPEYERNRPQGPRRIRTAITSDNSRGYHASRGPPPNDTANSFSPGKDGGPRDPWHHINEQIMDRLMVPLAPTHSRPEGPPAPTYSRPKEQTAAQRARYQEILRAGTRFTPTQLTQLTEELNLTAIDVMMLPPPLNEVAFVTNETRRDQVQLPIHERTSRAQMPPQRTWQDSSPVWEPASGAVRDALGHYLEYELFGTGKPATKKIWTVIKYPEADSFNILTDGEKHPNIGRDYPQEDAFYNRPSIRFTLPDHLKNLLVDDWENVTKSMLLVPLPSSAPANYIFDEYFNAEKKNRMIGSAEADILEEFVAGLKIYFEKTIGKLLLYRFERPQLAEMRKLWESGKYKDWEGKGPGDCYGGEFVGRMLTNMPEIAAQTNLDQEQVARLKAELIKFANWLSRHSDRFFCAKYEKPSAEYIEKAR</sequence>
<dbReference type="STRING" id="348802.A0A0D2E2E9"/>
<evidence type="ECO:0000313" key="8">
    <source>
        <dbReference type="EMBL" id="KIW49648.1"/>
    </source>
</evidence>
<dbReference type="RefSeq" id="XP_013310233.1">
    <property type="nucleotide sequence ID" value="XM_013454779.1"/>
</dbReference>
<dbReference type="InterPro" id="IPR008676">
    <property type="entry name" value="MRG"/>
</dbReference>
<dbReference type="GO" id="GO:0006325">
    <property type="term" value="P:chromatin organization"/>
    <property type="evidence" value="ECO:0007669"/>
    <property type="project" value="UniProtKB-KW"/>
</dbReference>
<dbReference type="GeneID" id="25333217"/>
<dbReference type="GO" id="GO:0006355">
    <property type="term" value="P:regulation of DNA-templated transcription"/>
    <property type="evidence" value="ECO:0007669"/>
    <property type="project" value="InterPro"/>
</dbReference>
<protein>
    <recommendedName>
        <fullName evidence="7">MRG domain-containing protein</fullName>
    </recommendedName>
</protein>
<dbReference type="InterPro" id="IPR038217">
    <property type="entry name" value="MRG_C_sf"/>
</dbReference>
<evidence type="ECO:0000256" key="4">
    <source>
        <dbReference type="ARBA" id="ARBA00023163"/>
    </source>
</evidence>
<evidence type="ECO:0000256" key="2">
    <source>
        <dbReference type="ARBA" id="ARBA00022853"/>
    </source>
</evidence>
<feature type="compositionally biased region" description="Low complexity" evidence="6">
    <location>
        <begin position="37"/>
        <end position="49"/>
    </location>
</feature>
<evidence type="ECO:0000256" key="6">
    <source>
        <dbReference type="SAM" id="MobiDB-lite"/>
    </source>
</evidence>
<keyword evidence="9" id="KW-1185">Reference proteome</keyword>